<dbReference type="GO" id="GO:0015035">
    <property type="term" value="F:protein-disulfide reductase activity"/>
    <property type="evidence" value="ECO:0007669"/>
    <property type="project" value="TreeGrafter"/>
</dbReference>
<keyword evidence="2" id="KW-0249">Electron transport</keyword>
<organism evidence="5">
    <name type="scientific">Phaeodactylum tricornutum</name>
    <name type="common">Diatom</name>
    <dbReference type="NCBI Taxonomy" id="2850"/>
    <lineage>
        <taxon>Eukaryota</taxon>
        <taxon>Sar</taxon>
        <taxon>Stramenopiles</taxon>
        <taxon>Ochrophyta</taxon>
        <taxon>Bacillariophyta</taxon>
        <taxon>Bacillariophyceae</taxon>
        <taxon>Bacillariophycidae</taxon>
        <taxon>Naviculales</taxon>
        <taxon>Phaeodactylaceae</taxon>
        <taxon>Phaeodactylum</taxon>
    </lineage>
</organism>
<dbReference type="InterPro" id="IPR017937">
    <property type="entry name" value="Thioredoxin_CS"/>
</dbReference>
<protein>
    <recommendedName>
        <fullName evidence="4">Thioredoxin domain-containing protein</fullName>
    </recommendedName>
</protein>
<dbReference type="Proteomes" id="UP000836788">
    <property type="component" value="Chromosome 1"/>
</dbReference>
<dbReference type="CDD" id="cd02947">
    <property type="entry name" value="TRX_family"/>
    <property type="match status" value="1"/>
</dbReference>
<feature type="domain" description="Thioredoxin" evidence="4">
    <location>
        <begin position="60"/>
        <end position="193"/>
    </location>
</feature>
<evidence type="ECO:0000256" key="2">
    <source>
        <dbReference type="ARBA" id="ARBA00022982"/>
    </source>
</evidence>
<dbReference type="GO" id="GO:0005737">
    <property type="term" value="C:cytoplasm"/>
    <property type="evidence" value="ECO:0007669"/>
    <property type="project" value="TreeGrafter"/>
</dbReference>
<dbReference type="Gene3D" id="3.40.30.10">
    <property type="entry name" value="Glutaredoxin"/>
    <property type="match status" value="1"/>
</dbReference>
<proteinExistence type="predicted"/>
<dbReference type="SUPFAM" id="SSF52833">
    <property type="entry name" value="Thioredoxin-like"/>
    <property type="match status" value="1"/>
</dbReference>
<dbReference type="InterPro" id="IPR036249">
    <property type="entry name" value="Thioredoxin-like_sf"/>
</dbReference>
<dbReference type="InterPro" id="IPR013766">
    <property type="entry name" value="Thioredoxin_domain"/>
</dbReference>
<gene>
    <name evidence="5" type="ORF">PTTT1_LOCUS1225</name>
</gene>
<keyword evidence="1" id="KW-0813">Transport</keyword>
<dbReference type="EMBL" id="OU594942">
    <property type="protein sequence ID" value="CAG9276602.1"/>
    <property type="molecule type" value="Genomic_DNA"/>
</dbReference>
<evidence type="ECO:0000259" key="4">
    <source>
        <dbReference type="PROSITE" id="PS51352"/>
    </source>
</evidence>
<dbReference type="PANTHER" id="PTHR45663:SF11">
    <property type="entry name" value="GEO12009P1"/>
    <property type="match status" value="1"/>
</dbReference>
<evidence type="ECO:0000313" key="5">
    <source>
        <dbReference type="EMBL" id="CAG9276602.1"/>
    </source>
</evidence>
<dbReference type="AlphaFoldDB" id="A0A8J9S1D1"/>
<evidence type="ECO:0000256" key="3">
    <source>
        <dbReference type="ARBA" id="ARBA00023157"/>
    </source>
</evidence>
<accession>A0A8J9S1D1</accession>
<dbReference type="PANTHER" id="PTHR45663">
    <property type="entry name" value="GEO12009P1"/>
    <property type="match status" value="1"/>
</dbReference>
<keyword evidence="3" id="KW-1015">Disulfide bond</keyword>
<dbReference type="PROSITE" id="PS00194">
    <property type="entry name" value="THIOREDOXIN_1"/>
    <property type="match status" value="1"/>
</dbReference>
<sequence>MYRAQQYFLSRTLFIHYAIILVLTRYCSAFCSLEPVLRPSRWISNRSKSLTLLNTIAWTPRPSKTSPRLSMAVGKTGGKLIETVEEYTSIVLEMESQKPVMVFFTAPWCGPCRLSIPVVKDVMKQFAGQIEVVEVCTDDLPEVASDAGVVSIPTIQMYAKDELLDTIVGCVAKSVLAASVEKVLEETLSRYGASDSAVEQ</sequence>
<evidence type="ECO:0000256" key="1">
    <source>
        <dbReference type="ARBA" id="ARBA00022448"/>
    </source>
</evidence>
<reference evidence="5" key="1">
    <citation type="submission" date="2022-02" db="EMBL/GenBank/DDBJ databases">
        <authorList>
            <person name="Giguere J D."/>
        </authorList>
    </citation>
    <scope>NUCLEOTIDE SEQUENCE</scope>
    <source>
        <strain evidence="5">CCAP 1055/1</strain>
    </source>
</reference>
<dbReference type="Pfam" id="PF00085">
    <property type="entry name" value="Thioredoxin"/>
    <property type="match status" value="1"/>
</dbReference>
<name>A0A8J9S1D1_PHATR</name>
<dbReference type="PROSITE" id="PS51352">
    <property type="entry name" value="THIOREDOXIN_2"/>
    <property type="match status" value="1"/>
</dbReference>